<dbReference type="Proteomes" id="UP000799324">
    <property type="component" value="Unassembled WGS sequence"/>
</dbReference>
<reference evidence="2" key="1">
    <citation type="journal article" date="2020" name="Stud. Mycol.">
        <title>101 Dothideomycetes genomes: a test case for predicting lifestyles and emergence of pathogens.</title>
        <authorList>
            <person name="Haridas S."/>
            <person name="Albert R."/>
            <person name="Binder M."/>
            <person name="Bloem J."/>
            <person name="Labutti K."/>
            <person name="Salamov A."/>
            <person name="Andreopoulos B."/>
            <person name="Baker S."/>
            <person name="Barry K."/>
            <person name="Bills G."/>
            <person name="Bluhm B."/>
            <person name="Cannon C."/>
            <person name="Castanera R."/>
            <person name="Culley D."/>
            <person name="Daum C."/>
            <person name="Ezra D."/>
            <person name="Gonzalez J."/>
            <person name="Henrissat B."/>
            <person name="Kuo A."/>
            <person name="Liang C."/>
            <person name="Lipzen A."/>
            <person name="Lutzoni F."/>
            <person name="Magnuson J."/>
            <person name="Mondo S."/>
            <person name="Nolan M."/>
            <person name="Ohm R."/>
            <person name="Pangilinan J."/>
            <person name="Park H.-J."/>
            <person name="Ramirez L."/>
            <person name="Alfaro M."/>
            <person name="Sun H."/>
            <person name="Tritt A."/>
            <person name="Yoshinaga Y."/>
            <person name="Zwiers L.-H."/>
            <person name="Turgeon B."/>
            <person name="Goodwin S."/>
            <person name="Spatafora J."/>
            <person name="Crous P."/>
            <person name="Grigoriev I."/>
        </authorList>
    </citation>
    <scope>NUCLEOTIDE SEQUENCE</scope>
    <source>
        <strain evidence="2">CBS 122681</strain>
    </source>
</reference>
<evidence type="ECO:0008006" key="4">
    <source>
        <dbReference type="Google" id="ProtNLM"/>
    </source>
</evidence>
<evidence type="ECO:0000313" key="3">
    <source>
        <dbReference type="Proteomes" id="UP000799324"/>
    </source>
</evidence>
<evidence type="ECO:0000313" key="2">
    <source>
        <dbReference type="EMBL" id="KAF2647553.1"/>
    </source>
</evidence>
<sequence>MSTWGSNKEVERRVEQALADYDGGEHNVALLSRRWHVPQMRIHRRLRGTPSQLGNKNSKKLLSEPQEIALI</sequence>
<feature type="region of interest" description="Disordered" evidence="1">
    <location>
        <begin position="47"/>
        <end position="71"/>
    </location>
</feature>
<keyword evidence="3" id="KW-1185">Reference proteome</keyword>
<proteinExistence type="predicted"/>
<accession>A0A6A6SLN6</accession>
<dbReference type="EMBL" id="MU004606">
    <property type="protein sequence ID" value="KAF2647553.1"/>
    <property type="molecule type" value="Genomic_DNA"/>
</dbReference>
<evidence type="ECO:0000256" key="1">
    <source>
        <dbReference type="SAM" id="MobiDB-lite"/>
    </source>
</evidence>
<dbReference type="AlphaFoldDB" id="A0A6A6SLN6"/>
<name>A0A6A6SLN6_9PLEO</name>
<gene>
    <name evidence="2" type="ORF">K491DRAFT_299183</name>
</gene>
<protein>
    <recommendedName>
        <fullName evidence="4">HTH psq-type domain-containing protein</fullName>
    </recommendedName>
</protein>
<organism evidence="2 3">
    <name type="scientific">Lophiostoma macrostomum CBS 122681</name>
    <dbReference type="NCBI Taxonomy" id="1314788"/>
    <lineage>
        <taxon>Eukaryota</taxon>
        <taxon>Fungi</taxon>
        <taxon>Dikarya</taxon>
        <taxon>Ascomycota</taxon>
        <taxon>Pezizomycotina</taxon>
        <taxon>Dothideomycetes</taxon>
        <taxon>Pleosporomycetidae</taxon>
        <taxon>Pleosporales</taxon>
        <taxon>Lophiostomataceae</taxon>
        <taxon>Lophiostoma</taxon>
    </lineage>
</organism>